<dbReference type="PROSITE" id="PS50013">
    <property type="entry name" value="CHROMO_2"/>
    <property type="match status" value="1"/>
</dbReference>
<keyword evidence="5" id="KW-1185">Reference proteome</keyword>
<dbReference type="EMBL" id="JAAOAR010000023">
    <property type="protein sequence ID" value="KAF5608669.1"/>
    <property type="molecule type" value="Genomic_DNA"/>
</dbReference>
<dbReference type="AlphaFoldDB" id="A0A8H5Q5K9"/>
<accession>A0A8H5Q5K9</accession>
<organism evidence="4 5">
    <name type="scientific">Fusarium pseudoanthophilum</name>
    <dbReference type="NCBI Taxonomy" id="48495"/>
    <lineage>
        <taxon>Eukaryota</taxon>
        <taxon>Fungi</taxon>
        <taxon>Dikarya</taxon>
        <taxon>Ascomycota</taxon>
        <taxon>Pezizomycotina</taxon>
        <taxon>Sordariomycetes</taxon>
        <taxon>Hypocreomycetidae</taxon>
        <taxon>Hypocreales</taxon>
        <taxon>Nectriaceae</taxon>
        <taxon>Fusarium</taxon>
        <taxon>Fusarium fujikuroi species complex</taxon>
    </lineage>
</organism>
<comment type="subunit">
    <text evidence="1">Component of the NuA4 histone acetyltransferase complex.</text>
</comment>
<protein>
    <recommendedName>
        <fullName evidence="3">Chromo domain-containing protein</fullName>
    </recommendedName>
</protein>
<sequence length="207" mass="23324">MSVLLKDPVFFNLTPDDYRRAPVMDPESPVSSLSVEAPLLSNFNTFDGQEPNATKTFSDLSPSFKKCLLAYIRDSQSSLASEPPSSSGYWPIHDALCDGKDSPDPSLMQEEDNFPPSPSSDKVPNNSVIRQVLGTRTIHQTGKSEYLVHWAGYPRGQLSWVARDIIQPIAEHQIMFFEYERRLLCYKGSRGEMFTRKDAPQCEEADE</sequence>
<evidence type="ECO:0000256" key="1">
    <source>
        <dbReference type="ARBA" id="ARBA00011353"/>
    </source>
</evidence>
<dbReference type="InterPro" id="IPR016197">
    <property type="entry name" value="Chromo-like_dom_sf"/>
</dbReference>
<dbReference type="Proteomes" id="UP000544095">
    <property type="component" value="Unassembled WGS sequence"/>
</dbReference>
<reference evidence="4 5" key="1">
    <citation type="submission" date="2020-05" db="EMBL/GenBank/DDBJ databases">
        <title>Identification and distribution of gene clusters putatively required for synthesis of sphingolipid metabolism inhibitors in phylogenetically diverse species of the filamentous fungus Fusarium.</title>
        <authorList>
            <person name="Kim H.-S."/>
            <person name="Busman M."/>
            <person name="Brown D.W."/>
            <person name="Divon H."/>
            <person name="Uhlig S."/>
            <person name="Proctor R.H."/>
        </authorList>
    </citation>
    <scope>NUCLEOTIDE SEQUENCE [LARGE SCALE GENOMIC DNA]</scope>
    <source>
        <strain evidence="4 5">NRRL 25211</strain>
    </source>
</reference>
<feature type="domain" description="Chromo" evidence="3">
    <location>
        <begin position="127"/>
        <end position="191"/>
    </location>
</feature>
<evidence type="ECO:0000313" key="4">
    <source>
        <dbReference type="EMBL" id="KAF5608669.1"/>
    </source>
</evidence>
<comment type="caution">
    <text evidence="4">The sequence shown here is derived from an EMBL/GenBank/DDBJ whole genome shotgun (WGS) entry which is preliminary data.</text>
</comment>
<dbReference type="CDD" id="cd00024">
    <property type="entry name" value="CD_CSD"/>
    <property type="match status" value="1"/>
</dbReference>
<dbReference type="InterPro" id="IPR000953">
    <property type="entry name" value="Chromo/chromo_shadow_dom"/>
</dbReference>
<evidence type="ECO:0000256" key="2">
    <source>
        <dbReference type="SAM" id="MobiDB-lite"/>
    </source>
</evidence>
<dbReference type="SUPFAM" id="SSF54160">
    <property type="entry name" value="Chromo domain-like"/>
    <property type="match status" value="1"/>
</dbReference>
<evidence type="ECO:0000259" key="3">
    <source>
        <dbReference type="PROSITE" id="PS50013"/>
    </source>
</evidence>
<proteinExistence type="predicted"/>
<dbReference type="Gene3D" id="2.40.50.40">
    <property type="match status" value="1"/>
</dbReference>
<evidence type="ECO:0000313" key="5">
    <source>
        <dbReference type="Proteomes" id="UP000544095"/>
    </source>
</evidence>
<name>A0A8H5Q5K9_9HYPO</name>
<dbReference type="GO" id="GO:0006338">
    <property type="term" value="P:chromatin remodeling"/>
    <property type="evidence" value="ECO:0007669"/>
    <property type="project" value="UniProtKB-ARBA"/>
</dbReference>
<feature type="region of interest" description="Disordered" evidence="2">
    <location>
        <begin position="100"/>
        <end position="125"/>
    </location>
</feature>
<gene>
    <name evidence="4" type="ORF">FPANT_429</name>
</gene>